<protein>
    <submittedName>
        <fullName evidence="1">G protein-coupled receptor</fullName>
    </submittedName>
</protein>
<dbReference type="EnsemblMetazoa" id="PPA19728.1">
    <property type="protein sequence ID" value="PPA19728.1"/>
    <property type="gene ID" value="WBGene00109282"/>
</dbReference>
<accession>A0A2A6BK42</accession>
<reference evidence="2" key="1">
    <citation type="journal article" date="2008" name="Nat. Genet.">
        <title>The Pristionchus pacificus genome provides a unique perspective on nematode lifestyle and parasitism.</title>
        <authorList>
            <person name="Dieterich C."/>
            <person name="Clifton S.W."/>
            <person name="Schuster L.N."/>
            <person name="Chinwalla A."/>
            <person name="Delehaunty K."/>
            <person name="Dinkelacker I."/>
            <person name="Fulton L."/>
            <person name="Fulton R."/>
            <person name="Godfrey J."/>
            <person name="Minx P."/>
            <person name="Mitreva M."/>
            <person name="Roeseler W."/>
            <person name="Tian H."/>
            <person name="Witte H."/>
            <person name="Yang S.P."/>
            <person name="Wilson R.K."/>
            <person name="Sommer R.J."/>
        </authorList>
    </citation>
    <scope>NUCLEOTIDE SEQUENCE [LARGE SCALE GENOMIC DNA]</scope>
    <source>
        <strain evidence="2">PS312</strain>
    </source>
</reference>
<dbReference type="InterPro" id="IPR019421">
    <property type="entry name" value="7TM_GPCR_serpentine_rcpt_Srd"/>
</dbReference>
<dbReference type="InterPro" id="IPR019423">
    <property type="entry name" value="7TM_GPCR_serpentine_rcpt_Srj"/>
</dbReference>
<proteinExistence type="predicted"/>
<dbReference type="Proteomes" id="UP000005239">
    <property type="component" value="Unassembled WGS sequence"/>
</dbReference>
<organism evidence="1 2">
    <name type="scientific">Pristionchus pacificus</name>
    <name type="common">Parasitic nematode worm</name>
    <dbReference type="NCBI Taxonomy" id="54126"/>
    <lineage>
        <taxon>Eukaryota</taxon>
        <taxon>Metazoa</taxon>
        <taxon>Ecdysozoa</taxon>
        <taxon>Nematoda</taxon>
        <taxon>Chromadorea</taxon>
        <taxon>Rhabditida</taxon>
        <taxon>Rhabditina</taxon>
        <taxon>Diplogasteromorpha</taxon>
        <taxon>Diplogasteroidea</taxon>
        <taxon>Neodiplogasteridae</taxon>
        <taxon>Pristionchus</taxon>
    </lineage>
</organism>
<keyword evidence="2" id="KW-1185">Reference proteome</keyword>
<name>A0A2A6BK42_PRIPA</name>
<gene>
    <name evidence="1" type="primary">WBGene00109282</name>
</gene>
<reference evidence="1" key="2">
    <citation type="submission" date="2022-06" db="UniProtKB">
        <authorList>
            <consortium name="EnsemblMetazoa"/>
        </authorList>
    </citation>
    <scope>IDENTIFICATION</scope>
    <source>
        <strain evidence="1">PS312</strain>
    </source>
</reference>
<dbReference type="Pfam" id="PF10317">
    <property type="entry name" value="7TM_GPCR_Srd"/>
    <property type="match status" value="1"/>
</dbReference>
<accession>A0A8R1YJ33</accession>
<dbReference type="PANTHER" id="PTHR45907:SF16">
    <property type="entry name" value="SERPENTINE RECEPTOR, CLASS J"/>
    <property type="match status" value="1"/>
</dbReference>
<dbReference type="AlphaFoldDB" id="A0A2A6BK42"/>
<sequence length="415" mass="46760">MEPLTAEDLAAPPFGEFYKEATVSKWSLAALASHHEPHLLLPDLSAGRYVEQPVLTDAQIEMNGIFQECEVEYKLLMALPNYDQLETSVRFARHVTTSTGSSSESSAVSTEEQRRPNVFRRAFKAYQSPMENLTESDGILANSVWVSTGILGCFLNLTLFIIILMNTAKGFYRTLTLAIALVDFCCSLSGIFQATWYYKVDNILYCVDHGVSNNFPDWTVQVIWIAWVVTFYGELIVITYSFVWRAVLISNSRIVRMFEHKIIFVLLAIISCAIGYCDYSIECSVEYVNLTPLETLQIVLPAILSGLNFVVIASCALFIHYKIKRGSFSKKMKSTHKKRLFVLSIQAVNPLFLNFIVDLIYELALIAPIPDFLVSYIPCSSFHPALNALIILLMTSEHRSFIGNLCRPNMRSSST</sequence>
<dbReference type="PANTHER" id="PTHR45907">
    <property type="entry name" value="SERPENTINE RECEPTOR, CLASS J"/>
    <property type="match status" value="1"/>
</dbReference>
<evidence type="ECO:0000313" key="1">
    <source>
        <dbReference type="EnsemblMetazoa" id="PPA19728.1"/>
    </source>
</evidence>
<evidence type="ECO:0000313" key="2">
    <source>
        <dbReference type="Proteomes" id="UP000005239"/>
    </source>
</evidence>
<dbReference type="SUPFAM" id="SSF81321">
    <property type="entry name" value="Family A G protein-coupled receptor-like"/>
    <property type="match status" value="1"/>
</dbReference>